<feature type="region of interest" description="Disordered" evidence="1">
    <location>
        <begin position="1"/>
        <end position="54"/>
    </location>
</feature>
<reference evidence="2 3" key="1">
    <citation type="submission" date="2017-03" db="EMBL/GenBank/DDBJ databases">
        <title>Widespread Adenine N6-methylation of Active Genes in Fungi.</title>
        <authorList>
            <consortium name="DOE Joint Genome Institute"/>
            <person name="Mondo S.J."/>
            <person name="Dannebaum R.O."/>
            <person name="Kuo R.C."/>
            <person name="Louie K.B."/>
            <person name="Bewick A.J."/>
            <person name="Labutti K."/>
            <person name="Haridas S."/>
            <person name="Kuo A."/>
            <person name="Salamov A."/>
            <person name="Ahrendt S.R."/>
            <person name="Lau R."/>
            <person name="Bowen B.P."/>
            <person name="Lipzen A."/>
            <person name="Sullivan W."/>
            <person name="Andreopoulos W.B."/>
            <person name="Clum A."/>
            <person name="Lindquist E."/>
            <person name="Daum C."/>
            <person name="Northen T.R."/>
            <person name="Ramamoorthy G."/>
            <person name="Schmitz R.J."/>
            <person name="Gryganskyi A."/>
            <person name="Culley D."/>
            <person name="Magnuson J."/>
            <person name="James T.Y."/>
            <person name="O'Malley M.A."/>
            <person name="Stajich J.E."/>
            <person name="Spatafora J.W."/>
            <person name="Visel A."/>
            <person name="Grigoriev I.V."/>
        </authorList>
    </citation>
    <scope>NUCLEOTIDE SEQUENCE [LARGE SCALE GENOMIC DNA]</scope>
    <source>
        <strain evidence="2 3">NRRL Y-17943</strain>
    </source>
</reference>
<feature type="compositionally biased region" description="Polar residues" evidence="1">
    <location>
        <begin position="14"/>
        <end position="23"/>
    </location>
</feature>
<dbReference type="AlphaFoldDB" id="A0A1Y1UCM4"/>
<protein>
    <submittedName>
        <fullName evidence="2">Uncharacterized protein</fullName>
    </submittedName>
</protein>
<dbReference type="GO" id="GO:0003677">
    <property type="term" value="F:DNA binding"/>
    <property type="evidence" value="ECO:0007669"/>
    <property type="project" value="InterPro"/>
</dbReference>
<sequence length="379" mass="42018">MDEDLDPDWREIVNSLNQASQSNDIHHRDALHPSETNSHEASHLAEHEERDRIEQSLQNTLEHFTEANLSDLFPGNFGQSPPAHFDLSTGEASQPIASSSSITHTIPSSGLAGDSSTIDAPPFEVSVKRGRGRPKGSKNKYKAVTKPRKPRRKKTPPPKRPRGRPPKVRDPDEQAEYEASRARKELGIAKRKGRPRKFPGYLVREMRLRKNREEYIRLLREYEENHPEGQEPPEDPDGGVDDDIRMEVVPTMDEGYQAEDEVRRALEGQAFNLAASGMDGQPSGDVQPDVSGEGGVESIFANAWEPHGQSLLEVVDAAAAAEAARRAEEEEEEQEPVEGEENMPSGHDSQAVEDMKRVFRLDGGDGEEGIDMGMGLGEV</sequence>
<dbReference type="RefSeq" id="XP_021869965.1">
    <property type="nucleotide sequence ID" value="XM_022016459.1"/>
</dbReference>
<evidence type="ECO:0000313" key="3">
    <source>
        <dbReference type="Proteomes" id="UP000193218"/>
    </source>
</evidence>
<dbReference type="InterPro" id="IPR017956">
    <property type="entry name" value="AT_hook_DNA-bd_motif"/>
</dbReference>
<accession>A0A1Y1UCM4</accession>
<organism evidence="2 3">
    <name type="scientific">Kockovaella imperatae</name>
    <dbReference type="NCBI Taxonomy" id="4999"/>
    <lineage>
        <taxon>Eukaryota</taxon>
        <taxon>Fungi</taxon>
        <taxon>Dikarya</taxon>
        <taxon>Basidiomycota</taxon>
        <taxon>Agaricomycotina</taxon>
        <taxon>Tremellomycetes</taxon>
        <taxon>Tremellales</taxon>
        <taxon>Cuniculitremaceae</taxon>
        <taxon>Kockovaella</taxon>
    </lineage>
</organism>
<feature type="compositionally biased region" description="Basic and acidic residues" evidence="1">
    <location>
        <begin position="167"/>
        <end position="188"/>
    </location>
</feature>
<dbReference type="Proteomes" id="UP000193218">
    <property type="component" value="Unassembled WGS sequence"/>
</dbReference>
<feature type="compositionally biased region" description="Acidic residues" evidence="1">
    <location>
        <begin position="231"/>
        <end position="241"/>
    </location>
</feature>
<feature type="region of interest" description="Disordered" evidence="1">
    <location>
        <begin position="275"/>
        <end position="294"/>
    </location>
</feature>
<evidence type="ECO:0000256" key="1">
    <source>
        <dbReference type="SAM" id="MobiDB-lite"/>
    </source>
</evidence>
<name>A0A1Y1UCM4_9TREE</name>
<dbReference type="OrthoDB" id="2565065at2759"/>
<gene>
    <name evidence="2" type="ORF">BD324DRAFT_631765</name>
</gene>
<feature type="compositionally biased region" description="Basic residues" evidence="1">
    <location>
        <begin position="128"/>
        <end position="166"/>
    </location>
</feature>
<feature type="compositionally biased region" description="Low complexity" evidence="1">
    <location>
        <begin position="95"/>
        <end position="109"/>
    </location>
</feature>
<dbReference type="PRINTS" id="PR00929">
    <property type="entry name" value="ATHOOK"/>
</dbReference>
<proteinExistence type="predicted"/>
<feature type="compositionally biased region" description="Basic and acidic residues" evidence="1">
    <location>
        <begin position="24"/>
        <end position="54"/>
    </location>
</feature>
<comment type="caution">
    <text evidence="2">The sequence shown here is derived from an EMBL/GenBank/DDBJ whole genome shotgun (WGS) entry which is preliminary data.</text>
</comment>
<feature type="compositionally biased region" description="Acidic residues" evidence="1">
    <location>
        <begin position="329"/>
        <end position="341"/>
    </location>
</feature>
<feature type="region of interest" description="Disordered" evidence="1">
    <location>
        <begin position="319"/>
        <end position="352"/>
    </location>
</feature>
<feature type="compositionally biased region" description="Basic and acidic residues" evidence="1">
    <location>
        <begin position="220"/>
        <end position="229"/>
    </location>
</feature>
<dbReference type="EMBL" id="NBSH01000010">
    <property type="protein sequence ID" value="ORX35801.1"/>
    <property type="molecule type" value="Genomic_DNA"/>
</dbReference>
<keyword evidence="3" id="KW-1185">Reference proteome</keyword>
<dbReference type="SMART" id="SM00384">
    <property type="entry name" value="AT_hook"/>
    <property type="match status" value="3"/>
</dbReference>
<feature type="region of interest" description="Disordered" evidence="1">
    <location>
        <begin position="70"/>
        <end position="197"/>
    </location>
</feature>
<dbReference type="InParanoid" id="A0A1Y1UCM4"/>
<feature type="region of interest" description="Disordered" evidence="1">
    <location>
        <begin position="220"/>
        <end position="243"/>
    </location>
</feature>
<evidence type="ECO:0000313" key="2">
    <source>
        <dbReference type="EMBL" id="ORX35801.1"/>
    </source>
</evidence>
<dbReference type="GeneID" id="33558268"/>